<feature type="compositionally biased region" description="Basic and acidic residues" evidence="4">
    <location>
        <begin position="117"/>
        <end position="130"/>
    </location>
</feature>
<dbReference type="PANTHER" id="PTHR31001:SF85">
    <property type="entry name" value="ZN(II)2CYS6 TRANSCRIPTION FACTOR (EUROFUNG)"/>
    <property type="match status" value="1"/>
</dbReference>
<dbReference type="PANTHER" id="PTHR31001">
    <property type="entry name" value="UNCHARACTERIZED TRANSCRIPTIONAL REGULATORY PROTEIN"/>
    <property type="match status" value="1"/>
</dbReference>
<dbReference type="InterPro" id="IPR036864">
    <property type="entry name" value="Zn2-C6_fun-type_DNA-bd_sf"/>
</dbReference>
<feature type="compositionally biased region" description="Basic and acidic residues" evidence="4">
    <location>
        <begin position="629"/>
        <end position="643"/>
    </location>
</feature>
<dbReference type="Pfam" id="PF04082">
    <property type="entry name" value="Fungal_trans"/>
    <property type="match status" value="1"/>
</dbReference>
<dbReference type="EMBL" id="ML996567">
    <property type="protein sequence ID" value="KAF2761141.1"/>
    <property type="molecule type" value="Genomic_DNA"/>
</dbReference>
<dbReference type="GO" id="GO:0006351">
    <property type="term" value="P:DNA-templated transcription"/>
    <property type="evidence" value="ECO:0007669"/>
    <property type="project" value="InterPro"/>
</dbReference>
<dbReference type="Proteomes" id="UP000799437">
    <property type="component" value="Unassembled WGS sequence"/>
</dbReference>
<dbReference type="Pfam" id="PF00172">
    <property type="entry name" value="Zn_clus"/>
    <property type="match status" value="1"/>
</dbReference>
<dbReference type="SMART" id="SM00906">
    <property type="entry name" value="Fungal_trans"/>
    <property type="match status" value="1"/>
</dbReference>
<feature type="compositionally biased region" description="Polar residues" evidence="4">
    <location>
        <begin position="644"/>
        <end position="664"/>
    </location>
</feature>
<dbReference type="PROSITE" id="PS00463">
    <property type="entry name" value="ZN2_CY6_FUNGAL_1"/>
    <property type="match status" value="1"/>
</dbReference>
<dbReference type="GO" id="GO:0005634">
    <property type="term" value="C:nucleus"/>
    <property type="evidence" value="ECO:0007669"/>
    <property type="project" value="UniProtKB-SubCell"/>
</dbReference>
<dbReference type="GeneID" id="54481249"/>
<dbReference type="GO" id="GO:0000981">
    <property type="term" value="F:DNA-binding transcription factor activity, RNA polymerase II-specific"/>
    <property type="evidence" value="ECO:0007669"/>
    <property type="project" value="InterPro"/>
</dbReference>
<accession>A0A6A6WIT6</accession>
<dbReference type="Gene3D" id="4.10.240.10">
    <property type="entry name" value="Zn(2)-C6 fungal-type DNA-binding domain"/>
    <property type="match status" value="1"/>
</dbReference>
<evidence type="ECO:0000256" key="1">
    <source>
        <dbReference type="ARBA" id="ARBA00004123"/>
    </source>
</evidence>
<reference evidence="6" key="1">
    <citation type="journal article" date="2020" name="Stud. Mycol.">
        <title>101 Dothideomycetes genomes: a test case for predicting lifestyles and emergence of pathogens.</title>
        <authorList>
            <person name="Haridas S."/>
            <person name="Albert R."/>
            <person name="Binder M."/>
            <person name="Bloem J."/>
            <person name="Labutti K."/>
            <person name="Salamov A."/>
            <person name="Andreopoulos B."/>
            <person name="Baker S."/>
            <person name="Barry K."/>
            <person name="Bills G."/>
            <person name="Bluhm B."/>
            <person name="Cannon C."/>
            <person name="Castanera R."/>
            <person name="Culley D."/>
            <person name="Daum C."/>
            <person name="Ezra D."/>
            <person name="Gonzalez J."/>
            <person name="Henrissat B."/>
            <person name="Kuo A."/>
            <person name="Liang C."/>
            <person name="Lipzen A."/>
            <person name="Lutzoni F."/>
            <person name="Magnuson J."/>
            <person name="Mondo S."/>
            <person name="Nolan M."/>
            <person name="Ohm R."/>
            <person name="Pangilinan J."/>
            <person name="Park H.-J."/>
            <person name="Ramirez L."/>
            <person name="Alfaro M."/>
            <person name="Sun H."/>
            <person name="Tritt A."/>
            <person name="Yoshinaga Y."/>
            <person name="Zwiers L.-H."/>
            <person name="Turgeon B."/>
            <person name="Goodwin S."/>
            <person name="Spatafora J."/>
            <person name="Crous P."/>
            <person name="Grigoriev I."/>
        </authorList>
    </citation>
    <scope>NUCLEOTIDE SEQUENCE</scope>
    <source>
        <strain evidence="6">CBS 121739</strain>
    </source>
</reference>
<keyword evidence="3" id="KW-0539">Nucleus</keyword>
<organism evidence="6 7">
    <name type="scientific">Pseudovirgaria hyperparasitica</name>
    <dbReference type="NCBI Taxonomy" id="470096"/>
    <lineage>
        <taxon>Eukaryota</taxon>
        <taxon>Fungi</taxon>
        <taxon>Dikarya</taxon>
        <taxon>Ascomycota</taxon>
        <taxon>Pezizomycotina</taxon>
        <taxon>Dothideomycetes</taxon>
        <taxon>Dothideomycetes incertae sedis</taxon>
        <taxon>Acrospermales</taxon>
        <taxon>Acrospermaceae</taxon>
        <taxon>Pseudovirgaria</taxon>
    </lineage>
</organism>
<name>A0A6A6WIT6_9PEZI</name>
<dbReference type="InterPro" id="IPR050613">
    <property type="entry name" value="Sec_Metabolite_Reg"/>
</dbReference>
<dbReference type="GO" id="GO:0003677">
    <property type="term" value="F:DNA binding"/>
    <property type="evidence" value="ECO:0007669"/>
    <property type="project" value="InterPro"/>
</dbReference>
<dbReference type="CDD" id="cd00067">
    <property type="entry name" value="GAL4"/>
    <property type="match status" value="1"/>
</dbReference>
<protein>
    <submittedName>
        <fullName evidence="6">C6 transcription factor</fullName>
    </submittedName>
</protein>
<keyword evidence="2" id="KW-0479">Metal-binding</keyword>
<dbReference type="CDD" id="cd12148">
    <property type="entry name" value="fungal_TF_MHR"/>
    <property type="match status" value="1"/>
</dbReference>
<dbReference type="SUPFAM" id="SSF57701">
    <property type="entry name" value="Zn2/Cys6 DNA-binding domain"/>
    <property type="match status" value="1"/>
</dbReference>
<dbReference type="InterPro" id="IPR001138">
    <property type="entry name" value="Zn2Cys6_DnaBD"/>
</dbReference>
<feature type="region of interest" description="Disordered" evidence="4">
    <location>
        <begin position="100"/>
        <end position="137"/>
    </location>
</feature>
<dbReference type="AlphaFoldDB" id="A0A6A6WIT6"/>
<dbReference type="PROSITE" id="PS50048">
    <property type="entry name" value="ZN2_CY6_FUNGAL_2"/>
    <property type="match status" value="1"/>
</dbReference>
<evidence type="ECO:0000313" key="6">
    <source>
        <dbReference type="EMBL" id="KAF2761141.1"/>
    </source>
</evidence>
<dbReference type="SMART" id="SM00066">
    <property type="entry name" value="GAL4"/>
    <property type="match status" value="1"/>
</dbReference>
<feature type="region of interest" description="Disordered" evidence="4">
    <location>
        <begin position="629"/>
        <end position="666"/>
    </location>
</feature>
<sequence length="733" mass="83116">MSVSGPSSFSCLLCRQRKVKCNKQSPCSNCIKAEKPCNFIAPVRGTRKKIKPPKEGLHAKLQRYEELLKSYGAKIEASDEDHQTDAETVAQSEDFEMVEAPQHQSVTQASPSAHSRRSPERRPEAFEHGPKLVTKNGTSRYFDNAYWGNLGDELQHPEIGNLKEPVEDNNTDGTEIFFQPGPEYRIENLGALHPNAQVLSMLKDIFIDRVDPLHKIYHVPTFWNGLVKALQRPESFSKSLEAAAFAFYLATICSMSEMEIQRCFGAPKSIVGPRYRLATRQALVSAGFLSTSSPETLGAYAMFIMSVRENHRADTLYVMSGISIRLARKMGLHRDGLSLGLSPFETEMRRRLWWQLVYIDFRMADVLGIKPSLDLDGDTQKPLNVNDDDLYPDMTEFPTERNGITSITLCMIRCETMENLRSLSLSIPGDSRWEALSGPAVAVEMKDETINKLEDHLEKKYLRYCDPTNSLHTFASIMCRATICKLRLLAHNPRQFATSRLPIPKDERNIVFVNAKKLLEYVVFLQRDPNMERYLWQIGTSFLWNTMLYALIEARHRKTGPDVDQAWQLIGSAFSHYPQIFDESNAAAVYMVVGRWALQVWDEYVAASKAEGLPEPLCPDYINKIRQCHDPISDPDSPSRSRNDMTQSKQTSFSFPQNQGQTCNDGLHVTENLDSFGLPEHLSFEMDSGEWLQWDQFLAGQDGFVQDSFTQLPAAQWTSLRTLTTSDSSNQNS</sequence>
<evidence type="ECO:0000256" key="4">
    <source>
        <dbReference type="SAM" id="MobiDB-lite"/>
    </source>
</evidence>
<feature type="domain" description="Zn(2)-C6 fungal-type" evidence="5">
    <location>
        <begin position="10"/>
        <end position="39"/>
    </location>
</feature>
<feature type="compositionally biased region" description="Polar residues" evidence="4">
    <location>
        <begin position="102"/>
        <end position="113"/>
    </location>
</feature>
<dbReference type="InterPro" id="IPR007219">
    <property type="entry name" value="XnlR_reg_dom"/>
</dbReference>
<evidence type="ECO:0000313" key="7">
    <source>
        <dbReference type="Proteomes" id="UP000799437"/>
    </source>
</evidence>
<dbReference type="OrthoDB" id="2269373at2759"/>
<dbReference type="GO" id="GO:0008270">
    <property type="term" value="F:zinc ion binding"/>
    <property type="evidence" value="ECO:0007669"/>
    <property type="project" value="InterPro"/>
</dbReference>
<keyword evidence="7" id="KW-1185">Reference proteome</keyword>
<comment type="subcellular location">
    <subcellularLocation>
        <location evidence="1">Nucleus</location>
    </subcellularLocation>
</comment>
<evidence type="ECO:0000256" key="2">
    <source>
        <dbReference type="ARBA" id="ARBA00022723"/>
    </source>
</evidence>
<proteinExistence type="predicted"/>
<evidence type="ECO:0000256" key="3">
    <source>
        <dbReference type="ARBA" id="ARBA00023242"/>
    </source>
</evidence>
<gene>
    <name evidence="6" type="ORF">EJ05DRAFT_254083</name>
</gene>
<dbReference type="RefSeq" id="XP_033603592.1">
    <property type="nucleotide sequence ID" value="XM_033740195.1"/>
</dbReference>
<evidence type="ECO:0000259" key="5">
    <source>
        <dbReference type="PROSITE" id="PS50048"/>
    </source>
</evidence>